<dbReference type="GO" id="GO:0016747">
    <property type="term" value="F:acyltransferase activity, transferring groups other than amino-acyl groups"/>
    <property type="evidence" value="ECO:0007669"/>
    <property type="project" value="InterPro"/>
</dbReference>
<feature type="domain" description="N-acetyltransferase" evidence="1">
    <location>
        <begin position="8"/>
        <end position="141"/>
    </location>
</feature>
<sequence length="141" mass="16227">MNIPFGDYEISDDKKRLDLDAVHAMLNRSYWANNRTRETIERSVANSRCYGVYDRQGRQVAFARAITDAATAYYLCDVIVDEAHRRSGIGTKLVQSIVESEELRGLFGYLATDDAHGLYEKFGFRREPEKVMRKPREEGAR</sequence>
<evidence type="ECO:0000259" key="1">
    <source>
        <dbReference type="PROSITE" id="PS51186"/>
    </source>
</evidence>
<comment type="caution">
    <text evidence="2">The sequence shown here is derived from an EMBL/GenBank/DDBJ whole genome shotgun (WGS) entry which is preliminary data.</text>
</comment>
<gene>
    <name evidence="2" type="ORF">E5161_07780</name>
</gene>
<protein>
    <submittedName>
        <fullName evidence="2">GNAT family N-acetyltransferase</fullName>
    </submittedName>
</protein>
<keyword evidence="3" id="KW-1185">Reference proteome</keyword>
<dbReference type="PROSITE" id="PS51186">
    <property type="entry name" value="GNAT"/>
    <property type="match status" value="1"/>
</dbReference>
<dbReference type="Pfam" id="PF13508">
    <property type="entry name" value="Acetyltransf_7"/>
    <property type="match status" value="1"/>
</dbReference>
<dbReference type="RefSeq" id="WP_136777152.1">
    <property type="nucleotide sequence ID" value="NZ_SUPK01000003.1"/>
</dbReference>
<dbReference type="CDD" id="cd04301">
    <property type="entry name" value="NAT_SF"/>
    <property type="match status" value="1"/>
</dbReference>
<dbReference type="InterPro" id="IPR053144">
    <property type="entry name" value="Acetyltransferase_Butenolide"/>
</dbReference>
<dbReference type="PANTHER" id="PTHR43233">
    <property type="entry name" value="FAMILY N-ACETYLTRANSFERASE, PUTATIVE (AFU_ORTHOLOGUE AFUA_6G03350)-RELATED"/>
    <property type="match status" value="1"/>
</dbReference>
<organism evidence="2 3">
    <name type="scientific">Cohnella pontilimi</name>
    <dbReference type="NCBI Taxonomy" id="2564100"/>
    <lineage>
        <taxon>Bacteria</taxon>
        <taxon>Bacillati</taxon>
        <taxon>Bacillota</taxon>
        <taxon>Bacilli</taxon>
        <taxon>Bacillales</taxon>
        <taxon>Paenibacillaceae</taxon>
        <taxon>Cohnella</taxon>
    </lineage>
</organism>
<dbReference type="InterPro" id="IPR000182">
    <property type="entry name" value="GNAT_dom"/>
</dbReference>
<dbReference type="Proteomes" id="UP000309673">
    <property type="component" value="Unassembled WGS sequence"/>
</dbReference>
<dbReference type="EMBL" id="SUPK01000003">
    <property type="protein sequence ID" value="TJY42733.1"/>
    <property type="molecule type" value="Genomic_DNA"/>
</dbReference>
<dbReference type="PANTHER" id="PTHR43233:SF1">
    <property type="entry name" value="FAMILY N-ACETYLTRANSFERASE, PUTATIVE (AFU_ORTHOLOGUE AFUA_6G03350)-RELATED"/>
    <property type="match status" value="1"/>
</dbReference>
<evidence type="ECO:0000313" key="2">
    <source>
        <dbReference type="EMBL" id="TJY42733.1"/>
    </source>
</evidence>
<proteinExistence type="predicted"/>
<dbReference type="InterPro" id="IPR016181">
    <property type="entry name" value="Acyl_CoA_acyltransferase"/>
</dbReference>
<dbReference type="Gene3D" id="3.40.630.30">
    <property type="match status" value="1"/>
</dbReference>
<keyword evidence="2" id="KW-0808">Transferase</keyword>
<accession>A0A4U0FCV5</accession>
<name>A0A4U0FCV5_9BACL</name>
<dbReference type="AlphaFoldDB" id="A0A4U0FCV5"/>
<dbReference type="SUPFAM" id="SSF55729">
    <property type="entry name" value="Acyl-CoA N-acyltransferases (Nat)"/>
    <property type="match status" value="1"/>
</dbReference>
<dbReference type="OrthoDB" id="3216107at2"/>
<evidence type="ECO:0000313" key="3">
    <source>
        <dbReference type="Proteomes" id="UP000309673"/>
    </source>
</evidence>
<reference evidence="2 3" key="1">
    <citation type="submission" date="2019-04" db="EMBL/GenBank/DDBJ databases">
        <title>Cohnella sp. nov., isolated from soil.</title>
        <authorList>
            <person name="Kim W."/>
        </authorList>
    </citation>
    <scope>NUCLEOTIDE SEQUENCE [LARGE SCALE GENOMIC DNA]</scope>
    <source>
        <strain evidence="2 3">CAU 1483</strain>
    </source>
</reference>